<keyword evidence="6" id="KW-0694">RNA-binding</keyword>
<evidence type="ECO:0000313" key="8">
    <source>
        <dbReference type="EMBL" id="GGD14985.1"/>
    </source>
</evidence>
<dbReference type="InterPro" id="IPR012933">
    <property type="entry name" value="HicA_mRNA_interferase"/>
</dbReference>
<evidence type="ECO:0000256" key="7">
    <source>
        <dbReference type="ARBA" id="ARBA00023016"/>
    </source>
</evidence>
<keyword evidence="5" id="KW-0378">Hydrolase</keyword>
<dbReference type="SUPFAM" id="SSF54786">
    <property type="entry name" value="YcfA/nrd intein domain"/>
    <property type="match status" value="1"/>
</dbReference>
<name>A0A916XVR5_9HYPH</name>
<dbReference type="GO" id="GO:0003729">
    <property type="term" value="F:mRNA binding"/>
    <property type="evidence" value="ECO:0007669"/>
    <property type="project" value="InterPro"/>
</dbReference>
<keyword evidence="3" id="KW-0540">Nuclease</keyword>
<keyword evidence="2" id="KW-1277">Toxin-antitoxin system</keyword>
<reference evidence="8" key="2">
    <citation type="submission" date="2020-09" db="EMBL/GenBank/DDBJ databases">
        <authorList>
            <person name="Sun Q."/>
            <person name="Zhou Y."/>
        </authorList>
    </citation>
    <scope>NUCLEOTIDE SEQUENCE</scope>
    <source>
        <strain evidence="8">CGMCC 1.15493</strain>
    </source>
</reference>
<proteinExistence type="inferred from homology"/>
<evidence type="ECO:0000256" key="2">
    <source>
        <dbReference type="ARBA" id="ARBA00022649"/>
    </source>
</evidence>
<evidence type="ECO:0000256" key="1">
    <source>
        <dbReference type="ARBA" id="ARBA00006620"/>
    </source>
</evidence>
<evidence type="ECO:0000313" key="9">
    <source>
        <dbReference type="Proteomes" id="UP000613160"/>
    </source>
</evidence>
<dbReference type="GO" id="GO:0016787">
    <property type="term" value="F:hydrolase activity"/>
    <property type="evidence" value="ECO:0007669"/>
    <property type="project" value="UniProtKB-KW"/>
</dbReference>
<evidence type="ECO:0000256" key="6">
    <source>
        <dbReference type="ARBA" id="ARBA00022884"/>
    </source>
</evidence>
<keyword evidence="7" id="KW-0346">Stress response</keyword>
<reference evidence="8" key="1">
    <citation type="journal article" date="2014" name="Int. J. Syst. Evol. Microbiol.">
        <title>Complete genome sequence of Corynebacterium casei LMG S-19264T (=DSM 44701T), isolated from a smear-ripened cheese.</title>
        <authorList>
            <consortium name="US DOE Joint Genome Institute (JGI-PGF)"/>
            <person name="Walter F."/>
            <person name="Albersmeier A."/>
            <person name="Kalinowski J."/>
            <person name="Ruckert C."/>
        </authorList>
    </citation>
    <scope>NUCLEOTIDE SEQUENCE</scope>
    <source>
        <strain evidence="8">CGMCC 1.15493</strain>
    </source>
</reference>
<dbReference type="EMBL" id="BMJJ01000003">
    <property type="protein sequence ID" value="GGD14985.1"/>
    <property type="molecule type" value="Genomic_DNA"/>
</dbReference>
<accession>A0A916XVR5</accession>
<comment type="similarity">
    <text evidence="1">Belongs to the HicA mRNA interferase family.</text>
</comment>
<dbReference type="Proteomes" id="UP000613160">
    <property type="component" value="Unassembled WGS sequence"/>
</dbReference>
<keyword evidence="9" id="KW-1185">Reference proteome</keyword>
<evidence type="ECO:0000256" key="5">
    <source>
        <dbReference type="ARBA" id="ARBA00022801"/>
    </source>
</evidence>
<evidence type="ECO:0000256" key="4">
    <source>
        <dbReference type="ARBA" id="ARBA00022759"/>
    </source>
</evidence>
<comment type="caution">
    <text evidence="8">The sequence shown here is derived from an EMBL/GenBank/DDBJ whole genome shotgun (WGS) entry which is preliminary data.</text>
</comment>
<dbReference type="Pfam" id="PF07927">
    <property type="entry name" value="HicA_toxin"/>
    <property type="match status" value="1"/>
</dbReference>
<dbReference type="Gene3D" id="3.30.920.30">
    <property type="entry name" value="Hypothetical protein"/>
    <property type="match status" value="1"/>
</dbReference>
<evidence type="ECO:0000256" key="3">
    <source>
        <dbReference type="ARBA" id="ARBA00022722"/>
    </source>
</evidence>
<organism evidence="8 9">
    <name type="scientific">Aureimonas glaciei</name>
    <dbReference type="NCBI Taxonomy" id="1776957"/>
    <lineage>
        <taxon>Bacteria</taxon>
        <taxon>Pseudomonadati</taxon>
        <taxon>Pseudomonadota</taxon>
        <taxon>Alphaproteobacteria</taxon>
        <taxon>Hyphomicrobiales</taxon>
        <taxon>Aurantimonadaceae</taxon>
        <taxon>Aureimonas</taxon>
    </lineage>
</organism>
<gene>
    <name evidence="8" type="ORF">GCM10011335_17190</name>
</gene>
<keyword evidence="4" id="KW-0255">Endonuclease</keyword>
<protein>
    <submittedName>
        <fullName evidence="8">Addiction module toxin, HicA family protein</fullName>
    </submittedName>
</protein>
<sequence>MAMTKALSSRELIRMLEAEGWTYRKSTGDHRHYVPPDKPGKVTVTHPVDTIPIGTLRSIYRQAGWDWGQRR</sequence>
<dbReference type="AlphaFoldDB" id="A0A916XVR5"/>
<dbReference type="InterPro" id="IPR038570">
    <property type="entry name" value="HicA_sf"/>
</dbReference>
<dbReference type="GO" id="GO:0004519">
    <property type="term" value="F:endonuclease activity"/>
    <property type="evidence" value="ECO:0007669"/>
    <property type="project" value="UniProtKB-KW"/>
</dbReference>